<feature type="compositionally biased region" description="Basic and acidic residues" evidence="1">
    <location>
        <begin position="1814"/>
        <end position="1831"/>
    </location>
</feature>
<accession>A0A2D0QS49</accession>
<dbReference type="InterPro" id="IPR052303">
    <property type="entry name" value="CEFIP"/>
</dbReference>
<dbReference type="Proteomes" id="UP000221080">
    <property type="component" value="Chromosome 3"/>
</dbReference>
<dbReference type="Pfam" id="PF15232">
    <property type="entry name" value="DUF4585"/>
    <property type="match status" value="1"/>
</dbReference>
<feature type="compositionally biased region" description="Basic and acidic residues" evidence="1">
    <location>
        <begin position="1521"/>
        <end position="1530"/>
    </location>
</feature>
<evidence type="ECO:0000313" key="4">
    <source>
        <dbReference type="RefSeq" id="XP_017320551.2"/>
    </source>
</evidence>
<dbReference type="OrthoDB" id="8945866at2759"/>
<feature type="region of interest" description="Disordered" evidence="1">
    <location>
        <begin position="3052"/>
        <end position="3095"/>
    </location>
</feature>
<feature type="region of interest" description="Disordered" evidence="1">
    <location>
        <begin position="1511"/>
        <end position="1530"/>
    </location>
</feature>
<organism evidence="3 4">
    <name type="scientific">Ictalurus punctatus</name>
    <name type="common">Channel catfish</name>
    <name type="synonym">Silurus punctatus</name>
    <dbReference type="NCBI Taxonomy" id="7998"/>
    <lineage>
        <taxon>Eukaryota</taxon>
        <taxon>Metazoa</taxon>
        <taxon>Chordata</taxon>
        <taxon>Craniata</taxon>
        <taxon>Vertebrata</taxon>
        <taxon>Euteleostomi</taxon>
        <taxon>Actinopterygii</taxon>
        <taxon>Neopterygii</taxon>
        <taxon>Teleostei</taxon>
        <taxon>Ostariophysi</taxon>
        <taxon>Siluriformes</taxon>
        <taxon>Ictaluridae</taxon>
        <taxon>Ictalurus</taxon>
    </lineage>
</organism>
<dbReference type="KEGG" id="ipu:108263861"/>
<evidence type="ECO:0000259" key="2">
    <source>
        <dbReference type="Pfam" id="PF15232"/>
    </source>
</evidence>
<feature type="compositionally biased region" description="Basic residues" evidence="1">
    <location>
        <begin position="9"/>
        <end position="19"/>
    </location>
</feature>
<dbReference type="GeneID" id="108263861"/>
<reference evidence="4 5" key="2">
    <citation type="submission" date="2025-04" db="UniProtKB">
        <authorList>
            <consortium name="RefSeq"/>
        </authorList>
    </citation>
    <scope>IDENTIFICATION</scope>
    <source>
        <tissue evidence="4 5">Blood</tissue>
    </source>
</reference>
<dbReference type="RefSeq" id="XP_017320551.2">
    <property type="nucleotide sequence ID" value="XM_017465062.3"/>
</dbReference>
<feature type="region of interest" description="Disordered" evidence="1">
    <location>
        <begin position="2742"/>
        <end position="2778"/>
    </location>
</feature>
<feature type="compositionally biased region" description="Polar residues" evidence="1">
    <location>
        <begin position="1832"/>
        <end position="1842"/>
    </location>
</feature>
<feature type="region of interest" description="Disordered" evidence="1">
    <location>
        <begin position="448"/>
        <end position="476"/>
    </location>
</feature>
<feature type="region of interest" description="Disordered" evidence="1">
    <location>
        <begin position="1548"/>
        <end position="1577"/>
    </location>
</feature>
<evidence type="ECO:0000256" key="1">
    <source>
        <dbReference type="SAM" id="MobiDB-lite"/>
    </source>
</evidence>
<feature type="compositionally biased region" description="Basic and acidic residues" evidence="1">
    <location>
        <begin position="2268"/>
        <end position="2294"/>
    </location>
</feature>
<feature type="region of interest" description="Disordered" evidence="1">
    <location>
        <begin position="1193"/>
        <end position="1226"/>
    </location>
</feature>
<dbReference type="PANTHER" id="PTHR33775:SF2">
    <property type="entry name" value="CARDIAC-ENRICHED FHL2-INTERACTING PROTEIN"/>
    <property type="match status" value="1"/>
</dbReference>
<dbReference type="InterPro" id="IPR027838">
    <property type="entry name" value="DUF4585"/>
</dbReference>
<gene>
    <name evidence="4 5" type="primary">LOC108263861</name>
</gene>
<feature type="compositionally biased region" description="Basic and acidic residues" evidence="1">
    <location>
        <begin position="448"/>
        <end position="468"/>
    </location>
</feature>
<dbReference type="GO" id="GO:0030018">
    <property type="term" value="C:Z disc"/>
    <property type="evidence" value="ECO:0007669"/>
    <property type="project" value="TreeGrafter"/>
</dbReference>
<feature type="region of interest" description="Disordered" evidence="1">
    <location>
        <begin position="1390"/>
        <end position="1453"/>
    </location>
</feature>
<feature type="compositionally biased region" description="Basic and acidic residues" evidence="1">
    <location>
        <begin position="1881"/>
        <end position="1898"/>
    </location>
</feature>
<protein>
    <submittedName>
        <fullName evidence="4 5">Uncharacterized protein LOC108263861</fullName>
    </submittedName>
</protein>
<dbReference type="CTD" id="108263861"/>
<feature type="compositionally biased region" description="Polar residues" evidence="1">
    <location>
        <begin position="23"/>
        <end position="32"/>
    </location>
</feature>
<dbReference type="PANTHER" id="PTHR33775">
    <property type="entry name" value="CARDIAC-ENRICHED FHL2-INTERACTING PROTEIN-RELATED"/>
    <property type="match status" value="1"/>
</dbReference>
<feature type="region of interest" description="Disordered" evidence="1">
    <location>
        <begin position="1814"/>
        <end position="1909"/>
    </location>
</feature>
<proteinExistence type="predicted"/>
<dbReference type="RefSeq" id="XP_017320553.2">
    <property type="nucleotide sequence ID" value="XM_017465064.3"/>
</dbReference>
<feature type="compositionally biased region" description="Polar residues" evidence="1">
    <location>
        <begin position="1415"/>
        <end position="1432"/>
    </location>
</feature>
<feature type="compositionally biased region" description="Polar residues" evidence="1">
    <location>
        <begin position="3052"/>
        <end position="3074"/>
    </location>
</feature>
<feature type="compositionally biased region" description="Basic and acidic residues" evidence="1">
    <location>
        <begin position="1568"/>
        <end position="1577"/>
    </location>
</feature>
<feature type="compositionally biased region" description="Basic and acidic residues" evidence="1">
    <location>
        <begin position="1211"/>
        <end position="1221"/>
    </location>
</feature>
<feature type="region of interest" description="Disordered" evidence="1">
    <location>
        <begin position="1"/>
        <end position="34"/>
    </location>
</feature>
<feature type="compositionally biased region" description="Polar residues" evidence="1">
    <location>
        <begin position="317"/>
        <end position="330"/>
    </location>
</feature>
<keyword evidence="3" id="KW-1185">Reference proteome</keyword>
<feature type="compositionally biased region" description="Basic and acidic residues" evidence="1">
    <location>
        <begin position="935"/>
        <end position="944"/>
    </location>
</feature>
<feature type="compositionally biased region" description="Polar residues" evidence="1">
    <location>
        <begin position="1591"/>
        <end position="1612"/>
    </location>
</feature>
<feature type="region of interest" description="Disordered" evidence="1">
    <location>
        <begin position="935"/>
        <end position="957"/>
    </location>
</feature>
<feature type="compositionally biased region" description="Basic and acidic residues" evidence="1">
    <location>
        <begin position="3075"/>
        <end position="3091"/>
    </location>
</feature>
<sequence length="3140" mass="355701">MSSLEKRQANRRGSTHGPRKFSNGISDTSSVGSFMDETDREVSSLTDRAFRSLCIGEDAIYNDLEVSSPADLHKACAQESLQNKDLRTTCCGIQYEEAEKKNEVASTFQHSFVDVAQEHILRDETLSYKSNGSMEAMWQQKRSTSRADKSALLSIERELSEFSFGYHSNFKSGPSQSYGNHFHAVGRVNTATSSKTKLKALNTTNFFFHSEFSPFQLWKDYNRFPFERVEPTGLVSATEFPRWYDSPLYKELTATHRISNAAGEGRQFTQRKFENVAASQRSRSTVIQKASAIEKRCESEMLSNCPPWKNNNFVRNKLSSNRPSTVSPSNEKVHRPDSSLLYHNRHTYEIQHKVGKVGSSEMSNRTTPFNITQLLTPVIPGRQETETSEILQFAHTPLISECDSDLKPQSDAKQLRDSYKSKASSLLFNLKDNRKRVKSTYSPTKFKGLEISDRNKQPSKLEGRESRLSEASGSKVSIQEHSTALGTWELCNSVQPNYELSLFQTAEHKQHADKSHNNINLMSQYGTTNCNIPYLGSQNNHHDHLTNREREHYELSTNSGLGNSGGSPVGHINHGTTFYRRDADAGHQNFVRNPSSGYINNQMTEENCSWKRTGPVNMVTKEMINNNVIKDELPYKGEIAALIEMDKQRKATDKQYLPSANEGYTMRKEMCINKVNENVNGSWLPKDKQIQDTKSSFQTYANKHFSNNHTNTSAISQNLYEFQHNGLQKKQSPHKEVNLTRGSEITRHEKAELCLPRHMRHATSDRETEKDYSQRTQFLQSMEEKYRYNEESDAYQPYKYESNKQWHIATTENRHNKGEECMSRQVQQSEMKVEQPGESNYIHSLSRTSCIQQQSTAYSARTSQRNLITEDRAKTEQHKPTYSIDPSQIYHKQGDMNTDLNILNTQRTWQNNNNQQTRGDRFNINDILSVRDNEQAKRVRENKHSLNGRVGDPNKLEHLTSPVTADEAEDLEGKTEPSKVQSQLQQDGNSHCKHENTNVSYGYVRNESHIANDVKERTGKDIFISNENDKITLRALSYKEKGQTKQEILTSKLKAHAQKEISAIKEKGLAKHAIPSRNPVKPSIAVSNEKGQINQEILSLKKEITAEKLNHIFQNITYSGVPLYKEQRNQGKDEPKYESLTAEKVELPTRDMGSEINKVATEKERTKIQMIKPQEEKFTEADKKNYEVQKFVKNDVHQPNMQSRENQLSKPSKDNEKERSTNDTIPAKCFSNSPTLKVFSNEESVVKKEDKTSSNLLTTSNNTKYLTFKANGNDSPKNEVLVKSATTHLTLYNISGEAIALECSVNKAKEQLSNVNIDKPTDDSNTASLKCFDLAETTKGKNNTSKEKPLILPNARQLEIDTRQDKTPTDWMKDKVTAFEVSAEFTEPKTTFPYKQMANTEQEREDLQSGDGGISENQTVLSESSPKASNQEYCKPNAEPQEKETWQAKQAMQPEAFQTSKTNEDVFFQQPQNTDFDALKTLQNTHANKELRYPTTLRLNKAVNMQLDSSEENKYSLQQEPKTKKLHFENSEVQESVSQLKLKIRHKNQNQQIIRDKEVTENNNQQQDSERAPDTKHLNQKAKDFHEHIETTPTENKQSNNDIRTYSSNGSKSPGIEHSEEKLSMPIITIDCKDQHLSSHPAPDKTADITNPVSETHVIHITSKEDSSPMDEPVIYSICVSSTAEAVSEDEPIIYSISVSGMSDASMTTGLENLEKTPNQLSIEQGEKDDKETIRNKNKESDFLESKEDSKEVKLLLNNNMAEQETVVRKYDSPISKDKLDYYGSTELDNISSSYESLLAKYGLSNGDTIHVETDQKEQDKNQGDEKEESTHNTLQKIQDNTMDTDHMPVKKMLPSADFTKKHSPGSRKPKSPEASPKRLRNVEENLEQHVTHSEQEHQTANGGGTQRAGGIVYSDRNIKQDVLAKQKILMSKVVPVCEDIVDTQLAKQIVANGNVQLKENKQVRQKVQTMETGLKENDDDVVSKSTEVVQVKCENDTQHTAGFNSANIINKSHNHSCDDSPQLSYKISTNDCQIMIKTQDTGVYSVQNSENAVNQAHNTKSPILQYRTQEECASDTLKQVSKECLQTGDNKALQNNRKELVCKSEYPEPEQVKFMTSNEVKINRVIVSQKEISTFTNEETKESGNVNQNPIKHAFPSGKRDQRVFTGADVLLEDKEVDKNDIEIQIKADTVCTKGAVPPNNVSAQNAVSAKVTGTKVSSAPGVTEDDLERLENEKWKREPVQKEREIIKDEITTLNKEPKPASSVIKGDKDAECESSKRHTNLKEAKAQPQDKKDDHFEKLIIDKTRKNSGQKEIKAVIGAFKESSDIIRWDIEGSGTVLGDKHDQFSNVYNPQKDALLERKGNTYDGKHMYESNQNSQYHDTVLTRKEGTFTKTEVTQRERKTTRPEISALADYARLRVISAEDDTITEKDLLQKMNTSQKYNLSAVEPQKANFSMSVGGTEQNKQLSVNKKSENLNATAMPLQVPERQTYKITDEILAGHNQCSPRSEIIAYPKPGSLAKSSDDRLFAVKDTESTKEKTLTNHMQPNTKKYLTAQDYGYSRSHEVYQPQNPRATHPVQRQIESKNDSKLKQPVNANMLERKVYPQVKNSQSLPQVSIETELNSANRHADNQIKEEVKDEETTEELQYYIVNTMESETKPKNNPEPLSLSHKITSNKDFTEIHATSPRSNTSSPALGKSIMFKVKDNTGKTSSVTKTVRPRFHRSFSEEFRIGSPVDTCCGSEKDKVEHDHENDPKESASSPVLHEQSVTSHRVPRAKEIQARNKMLSPGFIAPKEPRSYNTKSHMIKENESRSLINTVSEDVERLASSSVVMTDSRGFSTEHIRHAYTRPESSCYERPESACYDRPESACSDIRAACKPPAVPPKTEKALRRAKRLTTRRVKKVEDRMTSDTPVQPETKFTRTVSSLPASPMVQMSTPQSVQASPPISHYHVEPNYAPPAPSIVAHSFPMTQRKLLQDPNSGQIFMVDMPVQVKTKTFFDPETGKYLQLNVRQKTQSTLSQPASVEVLGHPYMLYPGFLPMSISVPSLPSVRSTSQMSAPATLTEEPNQLKASHEPSDQEIFKPERHRNVQQHNGPVCKTREQTGREILHTENVRMTPRQTHIITMSELEDFAAENT</sequence>
<feature type="region of interest" description="Disordered" evidence="1">
    <location>
        <begin position="317"/>
        <end position="336"/>
    </location>
</feature>
<reference evidence="3" key="1">
    <citation type="journal article" date="2016" name="Nat. Commun.">
        <title>The channel catfish genome sequence provides insights into the evolution of scale formation in teleosts.</title>
        <authorList>
            <person name="Liu Z."/>
            <person name="Liu S."/>
            <person name="Yao J."/>
            <person name="Bao L."/>
            <person name="Zhang J."/>
            <person name="Li Y."/>
            <person name="Jiang C."/>
            <person name="Sun L."/>
            <person name="Wang R."/>
            <person name="Zhang Y."/>
            <person name="Zhou T."/>
            <person name="Zeng Q."/>
            <person name="Fu Q."/>
            <person name="Gao S."/>
            <person name="Li N."/>
            <person name="Koren S."/>
            <person name="Jiang Y."/>
            <person name="Zimin A."/>
            <person name="Xu P."/>
            <person name="Phillippy A.M."/>
            <person name="Geng X."/>
            <person name="Song L."/>
            <person name="Sun F."/>
            <person name="Li C."/>
            <person name="Wang X."/>
            <person name="Chen A."/>
            <person name="Jin Y."/>
            <person name="Yuan Z."/>
            <person name="Yang Y."/>
            <person name="Tan S."/>
            <person name="Peatman E."/>
            <person name="Lu J."/>
            <person name="Qin Z."/>
            <person name="Dunham R."/>
            <person name="Li Z."/>
            <person name="Sonstegard T."/>
            <person name="Feng J."/>
            <person name="Danzmann R.G."/>
            <person name="Schroeder S."/>
            <person name="Scheffler B."/>
            <person name="Duke M.V."/>
            <person name="Ballard L."/>
            <person name="Kucuktas H."/>
            <person name="Kaltenboeck L."/>
            <person name="Liu H."/>
            <person name="Armbruster J."/>
            <person name="Xie Y."/>
            <person name="Kirby M.L."/>
            <person name="Tian Y."/>
            <person name="Flanagan M.E."/>
            <person name="Mu W."/>
            <person name="Waldbieser G.C."/>
        </authorList>
    </citation>
    <scope>NUCLEOTIDE SEQUENCE [LARGE SCALE GENOMIC DNA]</scope>
    <source>
        <strain evidence="3">SDA103</strain>
    </source>
</reference>
<dbReference type="GO" id="GO:0070886">
    <property type="term" value="P:positive regulation of calcineurin-NFAT signaling cascade"/>
    <property type="evidence" value="ECO:0007669"/>
    <property type="project" value="TreeGrafter"/>
</dbReference>
<feature type="compositionally biased region" description="Basic and acidic residues" evidence="1">
    <location>
        <begin position="2744"/>
        <end position="2759"/>
    </location>
</feature>
<feature type="compositionally biased region" description="Polar residues" evidence="1">
    <location>
        <begin position="1197"/>
        <end position="1210"/>
    </location>
</feature>
<feature type="region of interest" description="Disordered" evidence="1">
    <location>
        <begin position="1589"/>
        <end position="1619"/>
    </location>
</feature>
<feature type="region of interest" description="Disordered" evidence="1">
    <location>
        <begin position="2259"/>
        <end position="2294"/>
    </location>
</feature>
<feature type="domain" description="DUF4585" evidence="2">
    <location>
        <begin position="2971"/>
        <end position="3043"/>
    </location>
</feature>
<evidence type="ECO:0000313" key="3">
    <source>
        <dbReference type="Proteomes" id="UP000221080"/>
    </source>
</evidence>
<name>A0A2D0QS49_ICTPU</name>
<evidence type="ECO:0000313" key="5">
    <source>
        <dbReference type="RefSeq" id="XP_017320553.2"/>
    </source>
</evidence>